<feature type="repeat" description="ANK" evidence="3">
    <location>
        <begin position="435"/>
        <end position="467"/>
    </location>
</feature>
<feature type="repeat" description="ANK" evidence="3">
    <location>
        <begin position="468"/>
        <end position="500"/>
    </location>
</feature>
<comment type="caution">
    <text evidence="4">The sequence shown here is derived from an EMBL/GenBank/DDBJ whole genome shotgun (WGS) entry which is preliminary data.</text>
</comment>
<proteinExistence type="predicted"/>
<dbReference type="RefSeq" id="XP_062729492.1">
    <property type="nucleotide sequence ID" value="XM_062872985.1"/>
</dbReference>
<dbReference type="SMART" id="SM00248">
    <property type="entry name" value="ANK"/>
    <property type="match status" value="6"/>
</dbReference>
<dbReference type="Pfam" id="PF12796">
    <property type="entry name" value="Ank_2"/>
    <property type="match status" value="2"/>
</dbReference>
<dbReference type="InterPro" id="IPR002110">
    <property type="entry name" value="Ankyrin_rpt"/>
</dbReference>
<evidence type="ECO:0000256" key="1">
    <source>
        <dbReference type="ARBA" id="ARBA00022737"/>
    </source>
</evidence>
<dbReference type="Pfam" id="PF00023">
    <property type="entry name" value="Ank"/>
    <property type="match status" value="1"/>
</dbReference>
<keyword evidence="1" id="KW-0677">Repeat</keyword>
<keyword evidence="5" id="KW-1185">Reference proteome</keyword>
<evidence type="ECO:0000313" key="4">
    <source>
        <dbReference type="EMBL" id="KAK4640516.1"/>
    </source>
</evidence>
<feature type="repeat" description="ANK" evidence="3">
    <location>
        <begin position="534"/>
        <end position="566"/>
    </location>
</feature>
<dbReference type="SUPFAM" id="SSF48403">
    <property type="entry name" value="Ankyrin repeat"/>
    <property type="match status" value="1"/>
</dbReference>
<dbReference type="Proteomes" id="UP001322138">
    <property type="component" value="Unassembled WGS sequence"/>
</dbReference>
<name>A0ABR0F962_9PEZI</name>
<keyword evidence="2 3" id="KW-0040">ANK repeat</keyword>
<dbReference type="Gene3D" id="1.25.40.20">
    <property type="entry name" value="Ankyrin repeat-containing domain"/>
    <property type="match status" value="3"/>
</dbReference>
<evidence type="ECO:0000313" key="5">
    <source>
        <dbReference type="Proteomes" id="UP001322138"/>
    </source>
</evidence>
<dbReference type="PROSITE" id="PS50088">
    <property type="entry name" value="ANK_REPEAT"/>
    <property type="match status" value="4"/>
</dbReference>
<evidence type="ECO:0000256" key="3">
    <source>
        <dbReference type="PROSITE-ProRule" id="PRU00023"/>
    </source>
</evidence>
<organism evidence="4 5">
    <name type="scientific">Podospora bellae-mahoneyi</name>
    <dbReference type="NCBI Taxonomy" id="2093777"/>
    <lineage>
        <taxon>Eukaryota</taxon>
        <taxon>Fungi</taxon>
        <taxon>Dikarya</taxon>
        <taxon>Ascomycota</taxon>
        <taxon>Pezizomycotina</taxon>
        <taxon>Sordariomycetes</taxon>
        <taxon>Sordariomycetidae</taxon>
        <taxon>Sordariales</taxon>
        <taxon>Podosporaceae</taxon>
        <taxon>Podospora</taxon>
    </lineage>
</organism>
<accession>A0ABR0F962</accession>
<dbReference type="PROSITE" id="PS50297">
    <property type="entry name" value="ANK_REP_REGION"/>
    <property type="match status" value="3"/>
</dbReference>
<dbReference type="InterPro" id="IPR036770">
    <property type="entry name" value="Ankyrin_rpt-contain_sf"/>
</dbReference>
<dbReference type="EMBL" id="JAFFGZ010000008">
    <property type="protein sequence ID" value="KAK4640516.1"/>
    <property type="molecule type" value="Genomic_DNA"/>
</dbReference>
<dbReference type="GeneID" id="87892343"/>
<gene>
    <name evidence="4" type="primary">ASB6</name>
    <name evidence="4" type="ORF">QC761_0092790</name>
</gene>
<feature type="repeat" description="ANK" evidence="3">
    <location>
        <begin position="501"/>
        <end position="533"/>
    </location>
</feature>
<evidence type="ECO:0000256" key="2">
    <source>
        <dbReference type="ARBA" id="ARBA00023043"/>
    </source>
</evidence>
<sequence length="597" mass="64578">MADPLSLVASAIAIIQGGEKLRKLVRKAQELNTAPAEVELLLREISEARTSFTSLQSTVIAAAQGARPINFEALRSLLHQYASLLDSMELLVDKYLLKSPKQDAEWGDERAGMERSVVRLGWVRKKTKVHEMQDKLRNVRFLIVESENYASGALGVVTTASKPNELPLAKTEETQTITEEMTKVNHQNLPPGPIPSTFMCGPCKCACHSTWTLLFTTWKNLGGTVAMRSRGFPFQRKDCDVSSCKRRSQPMISGAFHLPHWIASPAIILTFINGPSISVSLTVARIVPPDSDIFRYIQTGNCSGLQTLLLKGQASPADMIESLYGTLDALLFALNCNQYEICQLLLSCGADPHAENSTKLTDSAANMAWNLSIESPSPANNARKHLIESTFPAPLDLDRRQFSLLHKTVLGLAYTNLPALLATCSSDALNARDCHGRTAVLMAAWRGDLKAVTEILAAGADPDLHDGGGRSPLHYAAMTASDVCTRALVRGGADVNKVDNYDETPLHCACSCARLANVEYLLSVGAWLDMANERGVTPLMAAVMAGDVGVVEALIAYGANVEVKDKGGETAVGLAVWGDQTDIVGVLVDKHKRESEA</sequence>
<dbReference type="PANTHER" id="PTHR24173">
    <property type="entry name" value="ANKYRIN REPEAT CONTAINING"/>
    <property type="match status" value="1"/>
</dbReference>
<dbReference type="PANTHER" id="PTHR24173:SF74">
    <property type="entry name" value="ANKYRIN REPEAT DOMAIN-CONTAINING PROTEIN 16"/>
    <property type="match status" value="1"/>
</dbReference>
<reference evidence="4 5" key="1">
    <citation type="journal article" date="2023" name="bioRxiv">
        <title>High-quality genome assemblies of four members of thePodospora anserinaspecies complex.</title>
        <authorList>
            <person name="Ament-Velasquez S.L."/>
            <person name="Vogan A.A."/>
            <person name="Wallerman O."/>
            <person name="Hartmann F."/>
            <person name="Gautier V."/>
            <person name="Silar P."/>
            <person name="Giraud T."/>
            <person name="Johannesson H."/>
        </authorList>
    </citation>
    <scope>NUCLEOTIDE SEQUENCE [LARGE SCALE GENOMIC DNA]</scope>
    <source>
        <strain evidence="4 5">CBS 112042</strain>
    </source>
</reference>
<protein>
    <submittedName>
        <fullName evidence="4">Ankyrin repeat and SOCS box protein 6</fullName>
    </submittedName>
</protein>